<feature type="region of interest" description="Disordered" evidence="9">
    <location>
        <begin position="880"/>
        <end position="939"/>
    </location>
</feature>
<sequence>FFQSECDSFLVDRTPNILNKDQIADKKPKNDKSPISLKHEFDPTGMVQRCVIIQRDENGFGLTVSGDNPVFVQMVKEDGAAMRAGVQTGDRIIKVTGSPLPVYPSQSDTPCHNPKTNLDDSPHFSPSPDRDDPYPLNPGPQCIMGTPPSPAHPPIIGAEDDYFDTQQEQINGQCSCFQSMESLKSRPAHLAAFLHHVVSHPLSIILSLKYQIDIDLCYLYADLHHQTRSKESRRIFMDLHSLFLDPTAVNRRRLELIPDELCKQYTQLLQEALLPDIHKNLEDFRQKRSMGLTLADAELSRLELERERGHPAPDRECTCAEHIVSKIEDILVAPHPAEEEKCATMQYVMLAYLKHLGVKIKEPRSLEPKRIRINFLPKIKSKSSKSEKEGEEKVKRPRFPNILGQPRRPSRVDSTYGEFKNSSHQEIQGDEPLPHIPSSPSHSSSYLSPLPFPHPLSLVPSGCMMVASPSPMSPCEVHSEDDQAGAVTPIEGLEDPLNWQRLVSREVLAGLPPLEVKRQEVINELLYTEQAHLQMLRVLDTVFYQRLSRDAFLSPEDIHHIFSNLLEVMQLHVSITEQMATIQRRSETSVIGHIGDDLLAWFGGEQEEKVRQAVGTFCSNQPLALEIIKTRQKKEQRFNAFIQEAQSNRLCRRLQLKDIIPIEMQRLTKYPLLLERLAKYTEDCEEREKVRKAGKCCRDILSHVNQAVKEAEDKQRLEDYQRRLDLSSLKQSENPMVLEFKNLDLTKGKMVYEGPLSWKVNKDKSIELFSILLEEVLVLLQKQDERLVLKGQSMNLAGTFSPIIKLDNVLVRPVATDAKSFFVISTSGNRAIYELAAHTVSEQKTWQRLITQCAETMKVLVRAQARGCYCATGALQNNTALPCLPRHPADKDDTSPAPRANASTTSTNPFDSIDSDEEEDGESARVERADEEEQQEDVDELEAFLDGEMVDRLPLLRERSRHAIAIDSHEDTHLALDQPPCSSRAEDALNTLTFTLLPPELMSSTLHLQSLSTHIPSPPSHPLHPHTLSTHTPSPPSYPLSTHTRAGGYVVLESCFLGSDESYTDDDDDRDGAPGDPGIDLSKLLSSFSQTGEADGDGGVPGPNLSRRLMTHLRLLQASLQHLKVTLILRWSLGTL</sequence>
<evidence type="ECO:0000256" key="9">
    <source>
        <dbReference type="SAM" id="MobiDB-lite"/>
    </source>
</evidence>
<evidence type="ECO:0000259" key="12">
    <source>
        <dbReference type="PROSITE" id="PS50106"/>
    </source>
</evidence>
<dbReference type="SMART" id="SM00233">
    <property type="entry name" value="PH"/>
    <property type="match status" value="1"/>
</dbReference>
<evidence type="ECO:0000256" key="7">
    <source>
        <dbReference type="ARBA" id="ARBA00023054"/>
    </source>
</evidence>
<dbReference type="SMART" id="SM00325">
    <property type="entry name" value="RhoGEF"/>
    <property type="match status" value="1"/>
</dbReference>
<keyword evidence="6" id="KW-0344">Guanine-nucleotide releasing factor</keyword>
<dbReference type="Pfam" id="PF00621">
    <property type="entry name" value="RhoGEF"/>
    <property type="match status" value="1"/>
</dbReference>
<keyword evidence="4" id="KW-0963">Cytoplasm</keyword>
<dbReference type="SUPFAM" id="SSF50156">
    <property type="entry name" value="PDZ domain-like"/>
    <property type="match status" value="1"/>
</dbReference>
<dbReference type="GO" id="GO:0005096">
    <property type="term" value="F:GTPase activator activity"/>
    <property type="evidence" value="ECO:0007669"/>
    <property type="project" value="UniProtKB-KW"/>
</dbReference>
<dbReference type="PROSITE" id="PS50003">
    <property type="entry name" value="PH_DOMAIN"/>
    <property type="match status" value="1"/>
</dbReference>
<feature type="domain" description="DH" evidence="11">
    <location>
        <begin position="517"/>
        <end position="707"/>
    </location>
</feature>
<reference evidence="13" key="2">
    <citation type="submission" date="2025-09" db="UniProtKB">
        <authorList>
            <consortium name="Ensembl"/>
        </authorList>
    </citation>
    <scope>IDENTIFICATION</scope>
</reference>
<dbReference type="InterPro" id="IPR041020">
    <property type="entry name" value="PH_16"/>
</dbReference>
<gene>
    <name evidence="13" type="primary">LOC115547988</name>
</gene>
<evidence type="ECO:0000313" key="13">
    <source>
        <dbReference type="Ensembl" id="ENSGMOP00000007293.2"/>
    </source>
</evidence>
<dbReference type="PROSITE" id="PS50106">
    <property type="entry name" value="PDZ"/>
    <property type="match status" value="1"/>
</dbReference>
<organism evidence="13 14">
    <name type="scientific">Gadus morhua</name>
    <name type="common">Atlantic cod</name>
    <dbReference type="NCBI Taxonomy" id="8049"/>
    <lineage>
        <taxon>Eukaryota</taxon>
        <taxon>Metazoa</taxon>
        <taxon>Chordata</taxon>
        <taxon>Craniata</taxon>
        <taxon>Vertebrata</taxon>
        <taxon>Euteleostomi</taxon>
        <taxon>Actinopterygii</taxon>
        <taxon>Neopterygii</taxon>
        <taxon>Teleostei</taxon>
        <taxon>Neoteleostei</taxon>
        <taxon>Acanthomorphata</taxon>
        <taxon>Zeiogadaria</taxon>
        <taxon>Gadariae</taxon>
        <taxon>Gadiformes</taxon>
        <taxon>Gadoidei</taxon>
        <taxon>Gadidae</taxon>
        <taxon>Gadus</taxon>
    </lineage>
</organism>
<reference evidence="13" key="1">
    <citation type="submission" date="2025-08" db="UniProtKB">
        <authorList>
            <consortium name="Ensembl"/>
        </authorList>
    </citation>
    <scope>IDENTIFICATION</scope>
</reference>
<dbReference type="InterPro" id="IPR015212">
    <property type="entry name" value="RGS-like_dom"/>
</dbReference>
<feature type="compositionally biased region" description="Low complexity" evidence="9">
    <location>
        <begin position="436"/>
        <end position="447"/>
    </location>
</feature>
<dbReference type="InterPro" id="IPR001478">
    <property type="entry name" value="PDZ"/>
</dbReference>
<feature type="region of interest" description="Disordered" evidence="9">
    <location>
        <begin position="1014"/>
        <end position="1042"/>
    </location>
</feature>
<feature type="compositionally biased region" description="Acidic residues" evidence="9">
    <location>
        <begin position="929"/>
        <end position="939"/>
    </location>
</feature>
<feature type="region of interest" description="Disordered" evidence="9">
    <location>
        <begin position="97"/>
        <end position="136"/>
    </location>
</feature>
<dbReference type="InterPro" id="IPR044926">
    <property type="entry name" value="RGS_subdomain_2"/>
</dbReference>
<dbReference type="PANTHER" id="PTHR45872">
    <property type="entry name" value="RHO GUANINE NUCLEOTIDE EXCHANGE FACTOR 2, ISOFORM D"/>
    <property type="match status" value="1"/>
</dbReference>
<evidence type="ECO:0000256" key="2">
    <source>
        <dbReference type="ARBA" id="ARBA00004496"/>
    </source>
</evidence>
<dbReference type="GO" id="GO:0005085">
    <property type="term" value="F:guanyl-nucleotide exchange factor activity"/>
    <property type="evidence" value="ECO:0007669"/>
    <property type="project" value="UniProtKB-KW"/>
</dbReference>
<keyword evidence="3" id="KW-0343">GTPase activation</keyword>
<feature type="compositionally biased region" description="Polar residues" evidence="9">
    <location>
        <begin position="901"/>
        <end position="910"/>
    </location>
</feature>
<dbReference type="GO" id="GO:0001664">
    <property type="term" value="F:G protein-coupled receptor binding"/>
    <property type="evidence" value="ECO:0007669"/>
    <property type="project" value="TreeGrafter"/>
</dbReference>
<name>A0A8C4Z7H8_GADMO</name>
<proteinExistence type="predicted"/>
<dbReference type="CDD" id="cd00160">
    <property type="entry name" value="RhoGEF"/>
    <property type="match status" value="1"/>
</dbReference>
<dbReference type="InterPro" id="IPR000219">
    <property type="entry name" value="DH_dom"/>
</dbReference>
<dbReference type="InterPro" id="IPR035899">
    <property type="entry name" value="DBL_dom_sf"/>
</dbReference>
<dbReference type="Proteomes" id="UP000694546">
    <property type="component" value="Chromosome 7"/>
</dbReference>
<protein>
    <submittedName>
        <fullName evidence="13">Rho guanine nucleotide exchange factor 12-like</fullName>
    </submittedName>
</protein>
<dbReference type="Gene3D" id="2.30.29.30">
    <property type="entry name" value="Pleckstrin-homology domain (PH domain)/Phosphotyrosine-binding domain (PTB)"/>
    <property type="match status" value="1"/>
</dbReference>
<dbReference type="InterPro" id="IPR011993">
    <property type="entry name" value="PH-like_dom_sf"/>
</dbReference>
<dbReference type="InterPro" id="IPR001849">
    <property type="entry name" value="PH_domain"/>
</dbReference>
<dbReference type="InterPro" id="IPR036034">
    <property type="entry name" value="PDZ_sf"/>
</dbReference>
<evidence type="ECO:0000256" key="4">
    <source>
        <dbReference type="ARBA" id="ARBA00022490"/>
    </source>
</evidence>
<dbReference type="PANTHER" id="PTHR45872:SF3">
    <property type="entry name" value="RHO GUANINE NUCLEOTIDE EXCHANGE FACTOR 12"/>
    <property type="match status" value="1"/>
</dbReference>
<dbReference type="Pfam" id="PF17838">
    <property type="entry name" value="PH_16"/>
    <property type="match status" value="1"/>
</dbReference>
<dbReference type="Gene3D" id="1.10.167.10">
    <property type="entry name" value="Regulator of G-protein Signalling 4, domain 2"/>
    <property type="match status" value="1"/>
</dbReference>
<keyword evidence="5" id="KW-0597">Phosphoprotein</keyword>
<keyword evidence="7" id="KW-0175">Coiled coil</keyword>
<dbReference type="AlphaFoldDB" id="A0A8C4Z7H8"/>
<keyword evidence="8" id="KW-0472">Membrane</keyword>
<evidence type="ECO:0000256" key="1">
    <source>
        <dbReference type="ARBA" id="ARBA00004370"/>
    </source>
</evidence>
<dbReference type="Gene3D" id="1.20.900.10">
    <property type="entry name" value="Dbl homology (DH) domain"/>
    <property type="match status" value="1"/>
</dbReference>
<dbReference type="Pfam" id="PF00595">
    <property type="entry name" value="PDZ"/>
    <property type="match status" value="1"/>
</dbReference>
<dbReference type="InterPro" id="IPR036305">
    <property type="entry name" value="RGS_sf"/>
</dbReference>
<dbReference type="PROSITE" id="PS50010">
    <property type="entry name" value="DH_2"/>
    <property type="match status" value="1"/>
</dbReference>
<accession>A0A8C4Z7H8</accession>
<comment type="subcellular location">
    <subcellularLocation>
        <location evidence="2">Cytoplasm</location>
    </subcellularLocation>
    <subcellularLocation>
        <location evidence="1">Membrane</location>
    </subcellularLocation>
</comment>
<evidence type="ECO:0000256" key="6">
    <source>
        <dbReference type="ARBA" id="ARBA00022658"/>
    </source>
</evidence>
<feature type="domain" description="PH" evidence="10">
    <location>
        <begin position="749"/>
        <end position="855"/>
    </location>
</feature>
<evidence type="ECO:0000313" key="14">
    <source>
        <dbReference type="Proteomes" id="UP000694546"/>
    </source>
</evidence>
<feature type="compositionally biased region" description="Basic and acidic residues" evidence="9">
    <location>
        <begin position="384"/>
        <end position="394"/>
    </location>
</feature>
<evidence type="ECO:0000259" key="11">
    <source>
        <dbReference type="PROSITE" id="PS50010"/>
    </source>
</evidence>
<dbReference type="Pfam" id="PF09128">
    <property type="entry name" value="RGS-like"/>
    <property type="match status" value="1"/>
</dbReference>
<feature type="compositionally biased region" description="Basic and acidic residues" evidence="9">
    <location>
        <begin position="117"/>
        <end position="133"/>
    </location>
</feature>
<feature type="region of interest" description="Disordered" evidence="9">
    <location>
        <begin position="381"/>
        <end position="447"/>
    </location>
</feature>
<evidence type="ECO:0000256" key="3">
    <source>
        <dbReference type="ARBA" id="ARBA00022468"/>
    </source>
</evidence>
<dbReference type="GeneTree" id="ENSGT00940000157662"/>
<dbReference type="GO" id="GO:0007186">
    <property type="term" value="P:G protein-coupled receptor signaling pathway"/>
    <property type="evidence" value="ECO:0007669"/>
    <property type="project" value="TreeGrafter"/>
</dbReference>
<evidence type="ECO:0000256" key="5">
    <source>
        <dbReference type="ARBA" id="ARBA00022553"/>
    </source>
</evidence>
<dbReference type="Ensembl" id="ENSGMOT00000007500.2">
    <property type="protein sequence ID" value="ENSGMOP00000007293.2"/>
    <property type="gene ID" value="ENSGMOG00000006673.2"/>
</dbReference>
<evidence type="ECO:0000259" key="10">
    <source>
        <dbReference type="PROSITE" id="PS50003"/>
    </source>
</evidence>
<evidence type="ECO:0000256" key="8">
    <source>
        <dbReference type="ARBA" id="ARBA00023136"/>
    </source>
</evidence>
<dbReference type="GO" id="GO:0016020">
    <property type="term" value="C:membrane"/>
    <property type="evidence" value="ECO:0007669"/>
    <property type="project" value="UniProtKB-SubCell"/>
</dbReference>
<feature type="domain" description="PDZ" evidence="12">
    <location>
        <begin position="50"/>
        <end position="100"/>
    </location>
</feature>
<dbReference type="GO" id="GO:0005737">
    <property type="term" value="C:cytoplasm"/>
    <property type="evidence" value="ECO:0007669"/>
    <property type="project" value="UniProtKB-SubCell"/>
</dbReference>
<feature type="compositionally biased region" description="Polar residues" evidence="9">
    <location>
        <begin position="104"/>
        <end position="116"/>
    </location>
</feature>
<dbReference type="SUPFAM" id="SSF50729">
    <property type="entry name" value="PH domain-like"/>
    <property type="match status" value="1"/>
</dbReference>
<keyword evidence="14" id="KW-1185">Reference proteome</keyword>
<dbReference type="SUPFAM" id="SSF48097">
    <property type="entry name" value="Regulator of G-protein signaling, RGS"/>
    <property type="match status" value="1"/>
</dbReference>
<dbReference type="SUPFAM" id="SSF48065">
    <property type="entry name" value="DBL homology domain (DH-domain)"/>
    <property type="match status" value="1"/>
</dbReference>
<dbReference type="Gene3D" id="2.30.42.10">
    <property type="match status" value="1"/>
</dbReference>